<feature type="compositionally biased region" description="Polar residues" evidence="2">
    <location>
        <begin position="29"/>
        <end position="44"/>
    </location>
</feature>
<dbReference type="EMBL" id="HACA01002266">
    <property type="protein sequence ID" value="CDW19627.1"/>
    <property type="molecule type" value="Transcribed_RNA"/>
</dbReference>
<dbReference type="FunFam" id="1.10.472.80:FF:000008">
    <property type="entry name" value="TBC1 domain family member 10A"/>
    <property type="match status" value="1"/>
</dbReference>
<dbReference type="SMART" id="SM00164">
    <property type="entry name" value="TBC"/>
    <property type="match status" value="1"/>
</dbReference>
<dbReference type="FunFam" id="1.10.10.750:FF:000001">
    <property type="entry name" value="TBC1 domain family member 10A"/>
    <property type="match status" value="1"/>
</dbReference>
<feature type="region of interest" description="Disordered" evidence="2">
    <location>
        <begin position="29"/>
        <end position="54"/>
    </location>
</feature>
<evidence type="ECO:0000313" key="4">
    <source>
        <dbReference type="EMBL" id="CDW19627.1"/>
    </source>
</evidence>
<dbReference type="Gene3D" id="1.10.8.270">
    <property type="entry name" value="putative rabgap domain of human tbc1 domain family member 14 like domains"/>
    <property type="match status" value="1"/>
</dbReference>
<dbReference type="RefSeq" id="XP_040570167.1">
    <property type="nucleotide sequence ID" value="XM_040714233.1"/>
</dbReference>
<dbReference type="PANTHER" id="PTHR47219">
    <property type="entry name" value="RAB GTPASE-ACTIVATING PROTEIN 1-LIKE"/>
    <property type="match status" value="1"/>
</dbReference>
<evidence type="ECO:0000256" key="2">
    <source>
        <dbReference type="SAM" id="MobiDB-lite"/>
    </source>
</evidence>
<dbReference type="PROSITE" id="PS50086">
    <property type="entry name" value="TBC_RABGAP"/>
    <property type="match status" value="1"/>
</dbReference>
<dbReference type="Gene3D" id="1.10.10.750">
    <property type="entry name" value="Ypt/Rab-GAP domain of gyp1p, domain 1"/>
    <property type="match status" value="1"/>
</dbReference>
<dbReference type="GO" id="GO:0031267">
    <property type="term" value="F:small GTPase binding"/>
    <property type="evidence" value="ECO:0007669"/>
    <property type="project" value="TreeGrafter"/>
</dbReference>
<feature type="domain" description="Rab-GAP TBC" evidence="3">
    <location>
        <begin position="142"/>
        <end position="333"/>
    </location>
</feature>
<evidence type="ECO:0000259" key="3">
    <source>
        <dbReference type="PROSITE" id="PS50086"/>
    </source>
</evidence>
<dbReference type="GO" id="GO:0005886">
    <property type="term" value="C:plasma membrane"/>
    <property type="evidence" value="ECO:0007669"/>
    <property type="project" value="UniProtKB-ARBA"/>
</dbReference>
<dbReference type="InterPro" id="IPR035969">
    <property type="entry name" value="Rab-GAP_TBC_sf"/>
</dbReference>
<dbReference type="GO" id="GO:0005096">
    <property type="term" value="F:GTPase activator activity"/>
    <property type="evidence" value="ECO:0007669"/>
    <property type="project" value="UniProtKB-KW"/>
</dbReference>
<evidence type="ECO:0000256" key="1">
    <source>
        <dbReference type="ARBA" id="ARBA00022468"/>
    </source>
</evidence>
<dbReference type="AlphaFoldDB" id="A0A0K2T1Z8"/>
<dbReference type="PANTHER" id="PTHR47219:SF4">
    <property type="entry name" value="TBC1 DOMAIN FAMILY MEMBER 10A"/>
    <property type="match status" value="1"/>
</dbReference>
<sequence>MGEPSMKRKKIYTSRDLLGLGLAEESMTSEPVIMSSNDQKQQHSAPEDFLRPPQPSFLRPSVSSRDVDAISQGSEAVEGSVISSTTDRYGFLGDHDDPVTKYATPDVDLIRKREAKWLDMFSDWDIYMLRNYKKVRERCRKGIPGSVRARAWIHLCGAKYKMEQTDNKSTFKRLREEKAEQKYVDDIHKDLHRNFPTHELFGGNYEKIGQTELFLVLKAYSVLNPVQGYCQAQAPIAALLLMHMPSEAAFWCLVAVCDNYIPGYYDEGMEAIQLEGAILLGLLRKVSPGIYRHLKKQEIEPILFMMEWFLCVFIRTLPWPSVIRVWDIFMCEGVKILFRVALVLLKFSLPRSVRKKCPSMYETLNVLKNLPESITNEEFLIDQIGKLKITEEDMETEHRKQVELRKKMKQN</sequence>
<dbReference type="OrthoDB" id="159449at2759"/>
<protein>
    <recommendedName>
        <fullName evidence="3">Rab-GAP TBC domain-containing protein</fullName>
    </recommendedName>
</protein>
<dbReference type="FunFam" id="1.10.8.270:FF:000007">
    <property type="entry name" value="TBC1 domain family member 10A"/>
    <property type="match status" value="1"/>
</dbReference>
<dbReference type="KEGG" id="lsm:121119535"/>
<dbReference type="InterPro" id="IPR050302">
    <property type="entry name" value="Rab_GAP_TBC_domain"/>
</dbReference>
<reference evidence="4" key="1">
    <citation type="submission" date="2014-05" db="EMBL/GenBank/DDBJ databases">
        <authorList>
            <person name="Chronopoulou M."/>
        </authorList>
    </citation>
    <scope>NUCLEOTIDE SEQUENCE</scope>
    <source>
        <tissue evidence="4">Whole organism</tissue>
    </source>
</reference>
<keyword evidence="1" id="KW-0343">GTPase activation</keyword>
<accession>A0A0K2T1Z8</accession>
<organism evidence="4">
    <name type="scientific">Lepeophtheirus salmonis</name>
    <name type="common">Salmon louse</name>
    <name type="synonym">Caligus salmonis</name>
    <dbReference type="NCBI Taxonomy" id="72036"/>
    <lineage>
        <taxon>Eukaryota</taxon>
        <taxon>Metazoa</taxon>
        <taxon>Ecdysozoa</taxon>
        <taxon>Arthropoda</taxon>
        <taxon>Crustacea</taxon>
        <taxon>Multicrustacea</taxon>
        <taxon>Hexanauplia</taxon>
        <taxon>Copepoda</taxon>
        <taxon>Siphonostomatoida</taxon>
        <taxon>Caligidae</taxon>
        <taxon>Lepeophtheirus</taxon>
    </lineage>
</organism>
<dbReference type="Pfam" id="PF00566">
    <property type="entry name" value="RabGAP-TBC"/>
    <property type="match status" value="1"/>
</dbReference>
<dbReference type="GeneID" id="121119535"/>
<name>A0A0K2T1Z8_LEPSM</name>
<dbReference type="InterPro" id="IPR000195">
    <property type="entry name" value="Rab-GAP-TBC_dom"/>
</dbReference>
<dbReference type="Gene3D" id="1.10.472.80">
    <property type="entry name" value="Ypt/Rab-GAP domain of gyp1p, domain 3"/>
    <property type="match status" value="1"/>
</dbReference>
<dbReference type="SUPFAM" id="SSF47923">
    <property type="entry name" value="Ypt/Rab-GAP domain of gyp1p"/>
    <property type="match status" value="2"/>
</dbReference>
<proteinExistence type="predicted"/>